<dbReference type="SUPFAM" id="SSF53098">
    <property type="entry name" value="Ribonuclease H-like"/>
    <property type="match status" value="1"/>
</dbReference>
<dbReference type="InterPro" id="IPR012337">
    <property type="entry name" value="RNaseH-like_sf"/>
</dbReference>
<dbReference type="GO" id="GO:0003676">
    <property type="term" value="F:nucleic acid binding"/>
    <property type="evidence" value="ECO:0007669"/>
    <property type="project" value="InterPro"/>
</dbReference>
<dbReference type="AlphaFoldDB" id="A0A8T3YJN9"/>
<name>A0A8T3YJN9_9ARCH</name>
<gene>
    <name evidence="2" type="ORF">HY544_00755</name>
</gene>
<reference evidence="2" key="1">
    <citation type="submission" date="2020-07" db="EMBL/GenBank/DDBJ databases">
        <title>Huge and variable diversity of episymbiotic CPR bacteria and DPANN archaea in groundwater ecosystems.</title>
        <authorList>
            <person name="He C.Y."/>
            <person name="Keren R."/>
            <person name="Whittaker M."/>
            <person name="Farag I.F."/>
            <person name="Doudna J."/>
            <person name="Cate J.H.D."/>
            <person name="Banfield J.F."/>
        </authorList>
    </citation>
    <scope>NUCLEOTIDE SEQUENCE</scope>
    <source>
        <strain evidence="2">NC_groundwater_1296_Ag_S-0.2um_52_80</strain>
    </source>
</reference>
<feature type="domain" description="DNA-directed DNA polymerase family B exonuclease" evidence="1">
    <location>
        <begin position="111"/>
        <end position="261"/>
    </location>
</feature>
<comment type="caution">
    <text evidence="2">The sequence shown here is derived from an EMBL/GenBank/DDBJ whole genome shotgun (WGS) entry which is preliminary data.</text>
</comment>
<evidence type="ECO:0000313" key="2">
    <source>
        <dbReference type="EMBL" id="MBI4210022.1"/>
    </source>
</evidence>
<proteinExistence type="predicted"/>
<dbReference type="PANTHER" id="PTHR10322">
    <property type="entry name" value="DNA POLYMERASE CATALYTIC SUBUNIT"/>
    <property type="match status" value="1"/>
</dbReference>
<dbReference type="PANTHER" id="PTHR10322:SF23">
    <property type="entry name" value="DNA POLYMERASE DELTA CATALYTIC SUBUNIT"/>
    <property type="match status" value="1"/>
</dbReference>
<protein>
    <recommendedName>
        <fullName evidence="1">DNA-directed DNA polymerase family B exonuclease domain-containing protein</fullName>
    </recommendedName>
</protein>
<evidence type="ECO:0000313" key="3">
    <source>
        <dbReference type="Proteomes" id="UP000732298"/>
    </source>
</evidence>
<dbReference type="InterPro" id="IPR050240">
    <property type="entry name" value="DNA_pol_type-B"/>
</dbReference>
<dbReference type="Pfam" id="PF03104">
    <property type="entry name" value="DNA_pol_B_exo1"/>
    <property type="match status" value="1"/>
</dbReference>
<accession>A0A8T3YJN9</accession>
<dbReference type="Gene3D" id="3.30.342.10">
    <property type="entry name" value="DNA Polymerase, chain B, domain 1"/>
    <property type="match status" value="1"/>
</dbReference>
<sequence>MLIKFFPIDVTYKVVRGMPVIHLYGRTSDGRRVCVADSSFEPYFWVVNGQRDDVERISVQQPGGEVRVKRVEQHQKKYLGSSVNALKVFAGLPSDVPLLRRAASMYGAALEADIPFARRYLIDKGIVPMMACEVEGEFEHNPSYRVPVFRAASVSESSEEVAEALRIVSFDIETHSPLGKEISPAEQPVIMLGVASDGFRRVITWKRFDTRLDYVEFVDDERQLLERFVQLVEELQPDVLAGYYSDGFDFPFMLARAARNNVQLPIGLDFSQPRAAKS</sequence>
<dbReference type="EMBL" id="JACQPB010000007">
    <property type="protein sequence ID" value="MBI4210022.1"/>
    <property type="molecule type" value="Genomic_DNA"/>
</dbReference>
<organism evidence="2 3">
    <name type="scientific">Candidatus Iainarchaeum sp</name>
    <dbReference type="NCBI Taxonomy" id="3101447"/>
    <lineage>
        <taxon>Archaea</taxon>
        <taxon>Candidatus Iainarchaeota</taxon>
        <taxon>Candidatus Iainarchaeia</taxon>
        <taxon>Candidatus Iainarchaeales</taxon>
        <taxon>Candidatus Iainarchaeaceae</taxon>
        <taxon>Candidatus Iainarchaeum</taxon>
    </lineage>
</organism>
<dbReference type="Proteomes" id="UP000732298">
    <property type="component" value="Unassembled WGS sequence"/>
</dbReference>
<dbReference type="Gene3D" id="3.30.420.10">
    <property type="entry name" value="Ribonuclease H-like superfamily/Ribonuclease H"/>
    <property type="match status" value="1"/>
</dbReference>
<dbReference type="InterPro" id="IPR036397">
    <property type="entry name" value="RNaseH_sf"/>
</dbReference>
<dbReference type="GO" id="GO:0003887">
    <property type="term" value="F:DNA-directed DNA polymerase activity"/>
    <property type="evidence" value="ECO:0007669"/>
    <property type="project" value="TreeGrafter"/>
</dbReference>
<evidence type="ECO:0000259" key="1">
    <source>
        <dbReference type="Pfam" id="PF03104"/>
    </source>
</evidence>
<dbReference type="GO" id="GO:0006261">
    <property type="term" value="P:DNA-templated DNA replication"/>
    <property type="evidence" value="ECO:0007669"/>
    <property type="project" value="TreeGrafter"/>
</dbReference>
<feature type="non-terminal residue" evidence="2">
    <location>
        <position position="278"/>
    </location>
</feature>
<dbReference type="InterPro" id="IPR006133">
    <property type="entry name" value="DNA-dir_DNA_pol_B_exonuc"/>
</dbReference>